<keyword evidence="4" id="KW-1185">Reference proteome</keyword>
<evidence type="ECO:0000313" key="4">
    <source>
        <dbReference type="Proteomes" id="UP000018208"/>
    </source>
</evidence>
<evidence type="ECO:0000256" key="1">
    <source>
        <dbReference type="SAM" id="Coils"/>
    </source>
</evidence>
<gene>
    <name evidence="2" type="ORF">SS50377_13454</name>
    <name evidence="3" type="ORF">SS50377_27572</name>
</gene>
<proteinExistence type="predicted"/>
<keyword evidence="1" id="KW-0175">Coiled coil</keyword>
<protein>
    <submittedName>
        <fullName evidence="2">Uncharacterized protein</fullName>
    </submittedName>
</protein>
<reference evidence="2 3" key="1">
    <citation type="journal article" date="2014" name="PLoS Genet.">
        <title>The Genome of Spironucleus salmonicida Highlights a Fish Pathogen Adapted to Fluctuating Environments.</title>
        <authorList>
            <person name="Xu F."/>
            <person name="Jerlstrom-Hultqvist J."/>
            <person name="Einarsson E."/>
            <person name="Astvaldsson A."/>
            <person name="Svard S.G."/>
            <person name="Andersson J.O."/>
        </authorList>
    </citation>
    <scope>NUCLEOTIDE SEQUENCE</scope>
    <source>
        <strain evidence="3">ATCC 50377</strain>
    </source>
</reference>
<sequence length="577" mass="67043">MNLKTFYKEYCQDFNLKYISFPLLNYQQHEWILPKSQQILQPQSVIFQFMDYSQQVPLQEGQLQYIPIVSTQQLQYADQQDHFTLHIMIQLLNIQLTLFSLQIYISMEKYNIENSSLNLSFNIPRLKPSNSLIEYIDILVFFKNQQSMQTQQYDISNQSTHLVNLEKLLLGQWSMFNSLKPFNMPCELSHCVDNTIIKPFSSLINQNYSNWSPMEKTSPGKIQIILQLNNCTTIDTKGSSITRLTPFADSNQFASRMSVLPISFESSAIGFININKEAFQHLNTVNSSVALIQNIFVTSIQHPNNICSLSVEIPSIQDFIDYSGITNEKLSLYLQSLVGLTSSKRHFYKTFIIQQTLFAPASYTISLSENYDVIQLFKSSSFGYKSDQNLQYSIPFYFSFSFDKGYEYLTISPFPQYLNSRDDLYRIQVIEQQKYIFLTQLSGSQLQITDFSSPQANTISTQTEEQTDVGVQGETVEQTLKKFKLQDQQGYLKLKKQAVQEKQDRIKIQKSKLKRVKQLIKHLRDEILFKISLEAFGDACNLEVGRLQLKEREYFLRLKGQAIDQYEKRIIQGENIV</sequence>
<dbReference type="EMBL" id="KI546073">
    <property type="protein sequence ID" value="EST46651.1"/>
    <property type="molecule type" value="Genomic_DNA"/>
</dbReference>
<dbReference type="EMBL" id="AUWU02000007">
    <property type="protein sequence ID" value="KAH0571271.1"/>
    <property type="molecule type" value="Genomic_DNA"/>
</dbReference>
<accession>V6LSG4</accession>
<evidence type="ECO:0000313" key="3">
    <source>
        <dbReference type="EMBL" id="KAH0571271.1"/>
    </source>
</evidence>
<reference evidence="3" key="2">
    <citation type="submission" date="2020-12" db="EMBL/GenBank/DDBJ databases">
        <title>New Spironucleus salmonicida genome in near-complete chromosomes.</title>
        <authorList>
            <person name="Xu F."/>
            <person name="Kurt Z."/>
            <person name="Jimenez-Gonzalez A."/>
            <person name="Astvaldsson A."/>
            <person name="Andersson J.O."/>
            <person name="Svard S.G."/>
        </authorList>
    </citation>
    <scope>NUCLEOTIDE SEQUENCE</scope>
    <source>
        <strain evidence="3">ATCC 50377</strain>
    </source>
</reference>
<dbReference type="AlphaFoldDB" id="V6LSG4"/>
<dbReference type="VEuPathDB" id="GiardiaDB:SS50377_27572"/>
<feature type="coiled-coil region" evidence="1">
    <location>
        <begin position="499"/>
        <end position="526"/>
    </location>
</feature>
<evidence type="ECO:0000313" key="2">
    <source>
        <dbReference type="EMBL" id="EST46651.1"/>
    </source>
</evidence>
<name>V6LSG4_9EUKA</name>
<organism evidence="2">
    <name type="scientific">Spironucleus salmonicida</name>
    <dbReference type="NCBI Taxonomy" id="348837"/>
    <lineage>
        <taxon>Eukaryota</taxon>
        <taxon>Metamonada</taxon>
        <taxon>Diplomonadida</taxon>
        <taxon>Hexamitidae</taxon>
        <taxon>Hexamitinae</taxon>
        <taxon>Spironucleus</taxon>
    </lineage>
</organism>
<dbReference type="Proteomes" id="UP000018208">
    <property type="component" value="Unassembled WGS sequence"/>
</dbReference>